<dbReference type="EMBL" id="JAGQDE010000012">
    <property type="protein sequence ID" value="MBQ0960088.1"/>
    <property type="molecule type" value="Genomic_DNA"/>
</dbReference>
<organism evidence="2 3">
    <name type="scientific">Ideonella aquatica</name>
    <dbReference type="NCBI Taxonomy" id="2824119"/>
    <lineage>
        <taxon>Bacteria</taxon>
        <taxon>Pseudomonadati</taxon>
        <taxon>Pseudomonadota</taxon>
        <taxon>Betaproteobacteria</taxon>
        <taxon>Burkholderiales</taxon>
        <taxon>Sphaerotilaceae</taxon>
        <taxon>Ideonella</taxon>
    </lineage>
</organism>
<feature type="chain" id="PRO_5037520318" evidence="1">
    <location>
        <begin position="29"/>
        <end position="182"/>
    </location>
</feature>
<evidence type="ECO:0000313" key="3">
    <source>
        <dbReference type="Proteomes" id="UP000678374"/>
    </source>
</evidence>
<dbReference type="RefSeq" id="WP_210802763.1">
    <property type="nucleotide sequence ID" value="NZ_JAGQDE010000012.1"/>
</dbReference>
<name>A0A941BKN5_9BURK</name>
<gene>
    <name evidence="2" type="ORF">KAK06_14130</name>
</gene>
<evidence type="ECO:0000313" key="2">
    <source>
        <dbReference type="EMBL" id="MBQ0960088.1"/>
    </source>
</evidence>
<comment type="caution">
    <text evidence="2">The sequence shown here is derived from an EMBL/GenBank/DDBJ whole genome shotgun (WGS) entry which is preliminary data.</text>
</comment>
<accession>A0A941BKN5</accession>
<keyword evidence="1" id="KW-0732">Signal</keyword>
<sequence length="182" mass="19893">MQGFFARCARGGLGLVMLLTGAAAVADAIELDQTRMHTVLRDQVGGALQKVVYRSKGPVLDERHLRSNIGDKPDGRVHFSLEKLDGSGTPRYLLTMQSLDTGRANHFHGYIHVVLGDAGGSCFYELGSEHEVLRNDLADTSNFSFDVFSNFIKFRLGEGVPGRFQFLGGQFQTVISLNVLCG</sequence>
<keyword evidence="3" id="KW-1185">Reference proteome</keyword>
<dbReference type="Proteomes" id="UP000678374">
    <property type="component" value="Unassembled WGS sequence"/>
</dbReference>
<feature type="signal peptide" evidence="1">
    <location>
        <begin position="1"/>
        <end position="28"/>
    </location>
</feature>
<reference evidence="2" key="1">
    <citation type="submission" date="2021-04" db="EMBL/GenBank/DDBJ databases">
        <title>The genome sequence of Ideonella sp. 4Y11.</title>
        <authorList>
            <person name="Liu Y."/>
        </authorList>
    </citation>
    <scope>NUCLEOTIDE SEQUENCE</scope>
    <source>
        <strain evidence="2">4Y11</strain>
    </source>
</reference>
<dbReference type="AlphaFoldDB" id="A0A941BKN5"/>
<evidence type="ECO:0000256" key="1">
    <source>
        <dbReference type="SAM" id="SignalP"/>
    </source>
</evidence>
<proteinExistence type="predicted"/>
<protein>
    <submittedName>
        <fullName evidence="2">Uncharacterized protein</fullName>
    </submittedName>
</protein>